<dbReference type="GO" id="GO:0035658">
    <property type="term" value="C:Mon1-Ccz1 complex"/>
    <property type="evidence" value="ECO:0007669"/>
    <property type="project" value="InterPro"/>
</dbReference>
<name>A0A9P0DG94_9CUCU</name>
<dbReference type="Pfam" id="PF07035">
    <property type="entry name" value="RMC1_C"/>
    <property type="match status" value="1"/>
</dbReference>
<dbReference type="AlphaFoldDB" id="A0A9P0DG94"/>
<dbReference type="OrthoDB" id="26384at2759"/>
<evidence type="ECO:0000313" key="4">
    <source>
        <dbReference type="Proteomes" id="UP001152799"/>
    </source>
</evidence>
<proteinExistence type="predicted"/>
<dbReference type="GO" id="GO:0010506">
    <property type="term" value="P:regulation of autophagy"/>
    <property type="evidence" value="ECO:0007669"/>
    <property type="project" value="InterPro"/>
</dbReference>
<dbReference type="PANTHER" id="PTHR12897">
    <property type="entry name" value="COLON CANCER-ASSOCIATED PROTEIN MIC1"/>
    <property type="match status" value="1"/>
</dbReference>
<gene>
    <name evidence="3" type="ORF">CEUTPL_LOCUS2381</name>
</gene>
<dbReference type="GO" id="GO:0005765">
    <property type="term" value="C:lysosomal membrane"/>
    <property type="evidence" value="ECO:0007669"/>
    <property type="project" value="TreeGrafter"/>
</dbReference>
<evidence type="ECO:0000259" key="2">
    <source>
        <dbReference type="Pfam" id="PF21029"/>
    </source>
</evidence>
<dbReference type="PANTHER" id="PTHR12897:SF4">
    <property type="entry name" value="REGULATOR OF MON1-CCZ1 COMPLEX"/>
    <property type="match status" value="1"/>
</dbReference>
<accession>A0A9P0DG94</accession>
<feature type="domain" description="Regulator of MON1-CCZ1 complex N-terminal" evidence="2">
    <location>
        <begin position="27"/>
        <end position="145"/>
    </location>
</feature>
<dbReference type="InterPro" id="IPR049040">
    <property type="entry name" value="RMC1_N"/>
</dbReference>
<dbReference type="InterPro" id="IPR040371">
    <property type="entry name" value="RMC1"/>
</dbReference>
<dbReference type="SUPFAM" id="SSF50978">
    <property type="entry name" value="WD40 repeat-like"/>
    <property type="match status" value="1"/>
</dbReference>
<evidence type="ECO:0008006" key="5">
    <source>
        <dbReference type="Google" id="ProtNLM"/>
    </source>
</evidence>
<reference evidence="3" key="1">
    <citation type="submission" date="2022-01" db="EMBL/GenBank/DDBJ databases">
        <authorList>
            <person name="King R."/>
        </authorList>
    </citation>
    <scope>NUCLEOTIDE SEQUENCE</scope>
</reference>
<evidence type="ECO:0000259" key="1">
    <source>
        <dbReference type="Pfam" id="PF07035"/>
    </source>
</evidence>
<evidence type="ECO:0000313" key="3">
    <source>
        <dbReference type="EMBL" id="CAH1123373.1"/>
    </source>
</evidence>
<feature type="domain" description="Mic1" evidence="1">
    <location>
        <begin position="371"/>
        <end position="590"/>
    </location>
</feature>
<dbReference type="Pfam" id="PF21029">
    <property type="entry name" value="RMC1_N"/>
    <property type="match status" value="1"/>
</dbReference>
<keyword evidence="4" id="KW-1185">Reference proteome</keyword>
<dbReference type="Proteomes" id="UP001152799">
    <property type="component" value="Chromosome 10"/>
</dbReference>
<protein>
    <recommendedName>
        <fullName evidence="5">Mic1 domain-containing protein</fullName>
    </recommendedName>
</protein>
<dbReference type="InterPro" id="IPR009755">
    <property type="entry name" value="RMC1_C"/>
</dbReference>
<dbReference type="GO" id="GO:0031902">
    <property type="term" value="C:late endosome membrane"/>
    <property type="evidence" value="ECO:0007669"/>
    <property type="project" value="TreeGrafter"/>
</dbReference>
<sequence length="620" mass="69193">MSQDTDSYLELSDDPVRFEPVNQLTNVFFDDTNKDVFTVRSGGVMGVVVKGPSENNKPLNFRMEDRGSVLSIKLSLDRKVLAVQRTNTSIELMNFNGDSLESEYSISCKKNSNILGFIWSNLNELAIVTDHGIELYTVIPDKKSLKQLKSISVTVQWFVWCPKNKIAILASAHGSQLQPVSIKQGCINKLHKVETESGRMALERDVTLATLYNVPAVLILRHQSGPQTAEVHVHTLTGPGLAPVKAHVLKLGLAGRFAINVVDDLILVHHQASRSSQIFDISLPGESDGTVKYHTMVAPRSSFKATSISLPGLVEPQAHDCELYSPNWVVFQPNIVIDAKLGCLWHINLSLLQLCNQINDLSICTQVALKRSNGKPVLLKLLLKTINQNQPPLDKLQEAFNHINFVYRDWVEMELQSQSGSPPNAPFPKKTIPRVLIDQSTMYEEIFQKMEADLSKTERVLVCYLASLAEYGIPAQLNINTLIVSTLVRQNKFTALQQLLQYGVISDMKPLASLLVSLGNMHPSSTQMALDMLARLNASEEIQEILLSEGQILSALKIAKDKADPRKYLTAAQNSGDPTLLHSVLYYFRNHPKFSIVLQNDQRLHTFINEYNDIFSTSEV</sequence>
<dbReference type="InterPro" id="IPR036322">
    <property type="entry name" value="WD40_repeat_dom_sf"/>
</dbReference>
<dbReference type="EMBL" id="OU892286">
    <property type="protein sequence ID" value="CAH1123373.1"/>
    <property type="molecule type" value="Genomic_DNA"/>
</dbReference>
<organism evidence="3 4">
    <name type="scientific">Ceutorhynchus assimilis</name>
    <name type="common">cabbage seed weevil</name>
    <dbReference type="NCBI Taxonomy" id="467358"/>
    <lineage>
        <taxon>Eukaryota</taxon>
        <taxon>Metazoa</taxon>
        <taxon>Ecdysozoa</taxon>
        <taxon>Arthropoda</taxon>
        <taxon>Hexapoda</taxon>
        <taxon>Insecta</taxon>
        <taxon>Pterygota</taxon>
        <taxon>Neoptera</taxon>
        <taxon>Endopterygota</taxon>
        <taxon>Coleoptera</taxon>
        <taxon>Polyphaga</taxon>
        <taxon>Cucujiformia</taxon>
        <taxon>Curculionidae</taxon>
        <taxon>Ceutorhynchinae</taxon>
        <taxon>Ceutorhynchus</taxon>
    </lineage>
</organism>